<dbReference type="SUPFAM" id="SSF48264">
    <property type="entry name" value="Cytochrome P450"/>
    <property type="match status" value="1"/>
</dbReference>
<dbReference type="GO" id="GO:0004497">
    <property type="term" value="F:monooxygenase activity"/>
    <property type="evidence" value="ECO:0007669"/>
    <property type="project" value="UniProtKB-KW"/>
</dbReference>
<dbReference type="InterPro" id="IPR050476">
    <property type="entry name" value="Insect_CytP450_Detox"/>
</dbReference>
<dbReference type="OMA" id="TSIASIW"/>
<comment type="subcellular location">
    <subcellularLocation>
        <location evidence="3">Endoplasmic reticulum membrane</location>
        <topology evidence="3">Peripheral membrane protein</topology>
    </subcellularLocation>
    <subcellularLocation>
        <location evidence="2">Microsome membrane</location>
        <topology evidence="2">Peripheral membrane protein</topology>
    </subcellularLocation>
</comment>
<dbReference type="InterPro" id="IPR036396">
    <property type="entry name" value="Cyt_P450_sf"/>
</dbReference>
<evidence type="ECO:0000256" key="12">
    <source>
        <dbReference type="ARBA" id="ARBA00023136"/>
    </source>
</evidence>
<dbReference type="VEuPathDB" id="VectorBase:RPRC001357"/>
<dbReference type="EnsemblMetazoa" id="RPRC001357-RA">
    <property type="protein sequence ID" value="RPRC001357-PA"/>
    <property type="gene ID" value="RPRC001357"/>
</dbReference>
<dbReference type="EMBL" id="ACPB03013843">
    <property type="status" value="NOT_ANNOTATED_CDS"/>
    <property type="molecule type" value="Genomic_DNA"/>
</dbReference>
<dbReference type="Gene3D" id="1.10.630.10">
    <property type="entry name" value="Cytochrome P450"/>
    <property type="match status" value="1"/>
</dbReference>
<evidence type="ECO:0008006" key="16">
    <source>
        <dbReference type="Google" id="ProtNLM"/>
    </source>
</evidence>
<dbReference type="HOGENOM" id="CLU_001570_5_7_1"/>
<evidence type="ECO:0000256" key="6">
    <source>
        <dbReference type="ARBA" id="ARBA00022723"/>
    </source>
</evidence>
<dbReference type="PRINTS" id="PR00385">
    <property type="entry name" value="P450"/>
</dbReference>
<dbReference type="GO" id="GO:0016705">
    <property type="term" value="F:oxidoreductase activity, acting on paired donors, with incorporation or reduction of molecular oxygen"/>
    <property type="evidence" value="ECO:0007669"/>
    <property type="project" value="InterPro"/>
</dbReference>
<dbReference type="GO" id="GO:0020037">
    <property type="term" value="F:heme binding"/>
    <property type="evidence" value="ECO:0007669"/>
    <property type="project" value="InterPro"/>
</dbReference>
<comment type="cofactor">
    <cofactor evidence="1 13">
        <name>heme</name>
        <dbReference type="ChEBI" id="CHEBI:30413"/>
    </cofactor>
</comment>
<dbReference type="GO" id="GO:0005789">
    <property type="term" value="C:endoplasmic reticulum membrane"/>
    <property type="evidence" value="ECO:0007669"/>
    <property type="project" value="UniProtKB-SubCell"/>
</dbReference>
<name>T1HBE7_RHOPR</name>
<dbReference type="InterPro" id="IPR002401">
    <property type="entry name" value="Cyt_P450_E_grp-I"/>
</dbReference>
<keyword evidence="5 13" id="KW-0349">Heme</keyword>
<reference evidence="14" key="1">
    <citation type="submission" date="2015-05" db="UniProtKB">
        <authorList>
            <consortium name="EnsemblMetazoa"/>
        </authorList>
    </citation>
    <scope>IDENTIFICATION</scope>
</reference>
<accession>T1HBE7</accession>
<protein>
    <recommendedName>
        <fullName evidence="16">Cytochrome</fullName>
    </recommendedName>
</protein>
<dbReference type="PANTHER" id="PTHR24292:SF54">
    <property type="entry name" value="CYP9F3-RELATED"/>
    <property type="match status" value="1"/>
</dbReference>
<evidence type="ECO:0000256" key="11">
    <source>
        <dbReference type="ARBA" id="ARBA00023033"/>
    </source>
</evidence>
<evidence type="ECO:0000256" key="5">
    <source>
        <dbReference type="ARBA" id="ARBA00022617"/>
    </source>
</evidence>
<keyword evidence="8" id="KW-0492">Microsome</keyword>
<evidence type="ECO:0000256" key="1">
    <source>
        <dbReference type="ARBA" id="ARBA00001971"/>
    </source>
</evidence>
<feature type="binding site" description="axial binding residue" evidence="13">
    <location>
        <position position="168"/>
    </location>
    <ligand>
        <name>heme</name>
        <dbReference type="ChEBI" id="CHEBI:30413"/>
    </ligand>
    <ligandPart>
        <name>Fe</name>
        <dbReference type="ChEBI" id="CHEBI:18248"/>
    </ligandPart>
</feature>
<dbReference type="InterPro" id="IPR001128">
    <property type="entry name" value="Cyt_P450"/>
</dbReference>
<keyword evidence="7" id="KW-0256">Endoplasmic reticulum</keyword>
<evidence type="ECO:0000256" key="13">
    <source>
        <dbReference type="PIRSR" id="PIRSR602401-1"/>
    </source>
</evidence>
<dbReference type="InParanoid" id="T1HBE7"/>
<dbReference type="PRINTS" id="PR00463">
    <property type="entry name" value="EP450I"/>
</dbReference>
<evidence type="ECO:0000313" key="14">
    <source>
        <dbReference type="EnsemblMetazoa" id="RPRC001357-PA"/>
    </source>
</evidence>
<evidence type="ECO:0000256" key="8">
    <source>
        <dbReference type="ARBA" id="ARBA00022848"/>
    </source>
</evidence>
<dbReference type="Pfam" id="PF00067">
    <property type="entry name" value="p450"/>
    <property type="match status" value="1"/>
</dbReference>
<evidence type="ECO:0000313" key="15">
    <source>
        <dbReference type="Proteomes" id="UP000015103"/>
    </source>
</evidence>
<keyword evidence="15" id="KW-1185">Reference proteome</keyword>
<dbReference type="STRING" id="13249.T1HBE7"/>
<dbReference type="GO" id="GO:0005506">
    <property type="term" value="F:iron ion binding"/>
    <property type="evidence" value="ECO:0007669"/>
    <property type="project" value="InterPro"/>
</dbReference>
<keyword evidence="6 13" id="KW-0479">Metal-binding</keyword>
<dbReference type="eggNOG" id="KOG0158">
    <property type="taxonomic scope" value="Eukaryota"/>
</dbReference>
<dbReference type="AlphaFoldDB" id="T1HBE7"/>
<proteinExistence type="inferred from homology"/>
<comment type="similarity">
    <text evidence="4">Belongs to the cytochrome P450 family.</text>
</comment>
<evidence type="ECO:0000256" key="9">
    <source>
        <dbReference type="ARBA" id="ARBA00023002"/>
    </source>
</evidence>
<organism evidence="14 15">
    <name type="scientific">Rhodnius prolixus</name>
    <name type="common">Triatomid bug</name>
    <dbReference type="NCBI Taxonomy" id="13249"/>
    <lineage>
        <taxon>Eukaryota</taxon>
        <taxon>Metazoa</taxon>
        <taxon>Ecdysozoa</taxon>
        <taxon>Arthropoda</taxon>
        <taxon>Hexapoda</taxon>
        <taxon>Insecta</taxon>
        <taxon>Pterygota</taxon>
        <taxon>Neoptera</taxon>
        <taxon>Paraneoptera</taxon>
        <taxon>Hemiptera</taxon>
        <taxon>Heteroptera</taxon>
        <taxon>Panheteroptera</taxon>
        <taxon>Cimicomorpha</taxon>
        <taxon>Reduviidae</taxon>
        <taxon>Triatominae</taxon>
        <taxon>Rhodnius</taxon>
    </lineage>
</organism>
<dbReference type="PANTHER" id="PTHR24292">
    <property type="entry name" value="CYTOCHROME P450"/>
    <property type="match status" value="1"/>
</dbReference>
<sequence>MKLLRLTFFWLSKGYDLKTLVCQAILLFAAGIETSALTMTFFFYEMATHPELQQKCREEVNKITKETGQDINVSDLSKLVYLGAALQETLRMHSPLSIINRECTKNYKIPGSDLEIEKGTFVFMSAVGIHMDPKYYPEPNVFRPERFMNGSKIKNGTFLPFGIGPRTCLEEQIPKFSLYYSKYPLL</sequence>
<evidence type="ECO:0000256" key="4">
    <source>
        <dbReference type="ARBA" id="ARBA00010617"/>
    </source>
</evidence>
<evidence type="ECO:0000256" key="3">
    <source>
        <dbReference type="ARBA" id="ARBA00004406"/>
    </source>
</evidence>
<keyword evidence="9" id="KW-0560">Oxidoreductase</keyword>
<keyword evidence="11" id="KW-0503">Monooxygenase</keyword>
<keyword evidence="10 13" id="KW-0408">Iron</keyword>
<evidence type="ECO:0000256" key="7">
    <source>
        <dbReference type="ARBA" id="ARBA00022824"/>
    </source>
</evidence>
<evidence type="ECO:0000256" key="2">
    <source>
        <dbReference type="ARBA" id="ARBA00004174"/>
    </source>
</evidence>
<keyword evidence="12" id="KW-0472">Membrane</keyword>
<dbReference type="Proteomes" id="UP000015103">
    <property type="component" value="Unassembled WGS sequence"/>
</dbReference>
<evidence type="ECO:0000256" key="10">
    <source>
        <dbReference type="ARBA" id="ARBA00023004"/>
    </source>
</evidence>